<proteinExistence type="predicted"/>
<evidence type="ECO:0000256" key="1">
    <source>
        <dbReference type="SAM" id="MobiDB-lite"/>
    </source>
</evidence>
<dbReference type="InParanoid" id="F4R9Q0"/>
<protein>
    <submittedName>
        <fullName evidence="2">Uncharacterized protein</fullName>
    </submittedName>
</protein>
<evidence type="ECO:0000313" key="3">
    <source>
        <dbReference type="Proteomes" id="UP000001072"/>
    </source>
</evidence>
<dbReference type="OrthoDB" id="10438700at2759"/>
<evidence type="ECO:0000313" key="2">
    <source>
        <dbReference type="EMBL" id="EGG11018.1"/>
    </source>
</evidence>
<organism evidence="3">
    <name type="scientific">Melampsora larici-populina (strain 98AG31 / pathotype 3-4-7)</name>
    <name type="common">Poplar leaf rust fungus</name>
    <dbReference type="NCBI Taxonomy" id="747676"/>
    <lineage>
        <taxon>Eukaryota</taxon>
        <taxon>Fungi</taxon>
        <taxon>Dikarya</taxon>
        <taxon>Basidiomycota</taxon>
        <taxon>Pucciniomycotina</taxon>
        <taxon>Pucciniomycetes</taxon>
        <taxon>Pucciniales</taxon>
        <taxon>Melampsoraceae</taxon>
        <taxon>Melampsora</taxon>
    </lineage>
</organism>
<sequence length="247" mass="27755">MTSSYRKANCQTPQKIYILIIPSFTIQFELFKSFSTTGTPHLDIGSRQLCAHKNKFLLIALLAFFQKQHMMSLPSDSKSLPCNSVPLARKSQVAPEPLEQGPSSTASYNPPPPLYAPGYVGSTPGYQHTAIVPHDCTHVHSLVREWLTRNRAKEVHRSSDERQSNRPSLKRKAISNEDEKARVQKAHVDHKQDLKKSSSKALYPTESSFGSLSNSNLPGPRSFYAHRLAHAENKIRRNINPNSEARQ</sequence>
<dbReference type="EMBL" id="GL883093">
    <property type="protein sequence ID" value="EGG11018.1"/>
    <property type="molecule type" value="Genomic_DNA"/>
</dbReference>
<dbReference type="KEGG" id="mlr:MELLADRAFT_102886"/>
<dbReference type="RefSeq" id="XP_007405620.1">
    <property type="nucleotide sequence ID" value="XM_007405558.1"/>
</dbReference>
<dbReference type="Proteomes" id="UP000001072">
    <property type="component" value="Unassembled WGS sequence"/>
</dbReference>
<feature type="compositionally biased region" description="Basic and acidic residues" evidence="1">
    <location>
        <begin position="152"/>
        <end position="164"/>
    </location>
</feature>
<feature type="region of interest" description="Disordered" evidence="1">
    <location>
        <begin position="92"/>
        <end position="112"/>
    </location>
</feature>
<feature type="region of interest" description="Disordered" evidence="1">
    <location>
        <begin position="152"/>
        <end position="222"/>
    </location>
</feature>
<dbReference type="HOGENOM" id="CLU_1124763_0_0_1"/>
<feature type="compositionally biased region" description="Polar residues" evidence="1">
    <location>
        <begin position="205"/>
        <end position="217"/>
    </location>
</feature>
<accession>F4R9Q0</accession>
<feature type="compositionally biased region" description="Basic and acidic residues" evidence="1">
    <location>
        <begin position="174"/>
        <end position="196"/>
    </location>
</feature>
<dbReference type="GeneID" id="18921802"/>
<name>F4R9Q0_MELLP</name>
<dbReference type="AlphaFoldDB" id="F4R9Q0"/>
<keyword evidence="3" id="KW-1185">Reference proteome</keyword>
<gene>
    <name evidence="2" type="ORF">MELLADRAFT_102886</name>
</gene>
<dbReference type="VEuPathDB" id="FungiDB:MELLADRAFT_102886"/>
<reference evidence="3" key="1">
    <citation type="journal article" date="2011" name="Proc. Natl. Acad. Sci. U.S.A.">
        <title>Obligate biotrophy features unraveled by the genomic analysis of rust fungi.</title>
        <authorList>
            <person name="Duplessis S."/>
            <person name="Cuomo C.A."/>
            <person name="Lin Y.-C."/>
            <person name="Aerts A."/>
            <person name="Tisserant E."/>
            <person name="Veneault-Fourrey C."/>
            <person name="Joly D.L."/>
            <person name="Hacquard S."/>
            <person name="Amselem J."/>
            <person name="Cantarel B.L."/>
            <person name="Chiu R."/>
            <person name="Coutinho P.M."/>
            <person name="Feau N."/>
            <person name="Field M."/>
            <person name="Frey P."/>
            <person name="Gelhaye E."/>
            <person name="Goldberg J."/>
            <person name="Grabherr M.G."/>
            <person name="Kodira C.D."/>
            <person name="Kohler A."/>
            <person name="Kuees U."/>
            <person name="Lindquist E.A."/>
            <person name="Lucas S.M."/>
            <person name="Mago R."/>
            <person name="Mauceli E."/>
            <person name="Morin E."/>
            <person name="Murat C."/>
            <person name="Pangilinan J.L."/>
            <person name="Park R."/>
            <person name="Pearson M."/>
            <person name="Quesneville H."/>
            <person name="Rouhier N."/>
            <person name="Sakthikumar S."/>
            <person name="Salamov A.A."/>
            <person name="Schmutz J."/>
            <person name="Selles B."/>
            <person name="Shapiro H."/>
            <person name="Tanguay P."/>
            <person name="Tuskan G.A."/>
            <person name="Henrissat B."/>
            <person name="Van de Peer Y."/>
            <person name="Rouze P."/>
            <person name="Ellis J.G."/>
            <person name="Dodds P.N."/>
            <person name="Schein J.E."/>
            <person name="Zhong S."/>
            <person name="Hamelin R.C."/>
            <person name="Grigoriev I.V."/>
            <person name="Szabo L.J."/>
            <person name="Martin F."/>
        </authorList>
    </citation>
    <scope>NUCLEOTIDE SEQUENCE [LARGE SCALE GENOMIC DNA]</scope>
    <source>
        <strain evidence="3">98AG31 / pathotype 3-4-7</strain>
    </source>
</reference>